<keyword evidence="5 10" id="KW-0812">Transmembrane</keyword>
<keyword evidence="3 10" id="KW-0813">Transport</keyword>
<dbReference type="GO" id="GO:0015344">
    <property type="term" value="F:siderophore uptake transmembrane transporter activity"/>
    <property type="evidence" value="ECO:0007669"/>
    <property type="project" value="TreeGrafter"/>
</dbReference>
<dbReference type="GO" id="GO:0015891">
    <property type="term" value="P:siderophore transport"/>
    <property type="evidence" value="ECO:0007669"/>
    <property type="project" value="InterPro"/>
</dbReference>
<comment type="similarity">
    <text evidence="2 10 11">Belongs to the TonB-dependent receptor family.</text>
</comment>
<dbReference type="PANTHER" id="PTHR32552">
    <property type="entry name" value="FERRICHROME IRON RECEPTOR-RELATED"/>
    <property type="match status" value="1"/>
</dbReference>
<sequence length="714" mass="77328">MTSRSISAPLAALLLGAWAAPAVAEDAADASAIDASAITVTGLRQAYRGDFETREIPQAIIVIDTKTLQDNNILRLTDALDLNAGVARQNNFGGLWDAYAVRGFVGDENLPSGYLVNGFNGGRGFGGSRDVAGIERIEILKGPNAALFGRGEPGGTVNLVTKRAQFGATSGTTSASYGSFATVRGDSDLNLALGGALAVRLIGYYERADSFRETITSERYGFLPSIGVKLGADTTLTYDLELARQEVPFDRGVLAINGQLGRVPRERFLGEPGDGPIRARATGHQLQLQHRFSDAWSLLLGGSYRQTRLTGFSTEAELAGARQKLFVDGQSLSRQRRYRDYDADHAVLRAELAGDVTVAGLRHRLLIGADFDRFENGQLFLRFRPAANSGNPTDQAANVINVLAPVYGRFPLPVPGPQTNRLDVQQAFGAYLQDQVTLSDQFQLRFGGRFDRFSLRSRNRAAGTEQSRTFERFSPQVGLVWTASPDLSLYAAYGEGFRSNIGATFAGAIFDPETSRSFEAGAKFALFDNAVNGTIAYFNLRKSNVLATDPGNPGFSLPIGRAGSRGVEFDLSGTLPGAIDVLLSYAFVDARAEADVLDPNFGLQIRSGDRLINVPRHSFNLQASRPFTIGETRLRLGAGVQHVGVRLGETATTFELPGYTLARLFANWQVSPRIEVFGQVQNLFDTTYYTNSFARLWVQPGAPRTASGGIRVRY</sequence>
<evidence type="ECO:0000259" key="13">
    <source>
        <dbReference type="Pfam" id="PF00593"/>
    </source>
</evidence>
<keyword evidence="8 15" id="KW-0675">Receptor</keyword>
<keyword evidence="9 10" id="KW-0998">Cell outer membrane</keyword>
<evidence type="ECO:0000256" key="10">
    <source>
        <dbReference type="PROSITE-ProRule" id="PRU01360"/>
    </source>
</evidence>
<dbReference type="Proteomes" id="UP000551327">
    <property type="component" value="Unassembled WGS sequence"/>
</dbReference>
<reference evidence="15 16" key="1">
    <citation type="submission" date="2020-08" db="EMBL/GenBank/DDBJ databases">
        <title>The genome sequence of type strain Novosphingobium piscinae KCTC 42194.</title>
        <authorList>
            <person name="Liu Y."/>
        </authorList>
    </citation>
    <scope>NUCLEOTIDE SEQUENCE [LARGE SCALE GENOMIC DNA]</scope>
    <source>
        <strain evidence="15 16">KCTC 42194</strain>
    </source>
</reference>
<dbReference type="InterPro" id="IPR010105">
    <property type="entry name" value="TonB_sidphr_rcpt"/>
</dbReference>
<feature type="domain" description="TonB-dependent receptor-like beta-barrel" evidence="13">
    <location>
        <begin position="228"/>
        <end position="683"/>
    </location>
</feature>
<dbReference type="InterPro" id="IPR037066">
    <property type="entry name" value="Plug_dom_sf"/>
</dbReference>
<evidence type="ECO:0000256" key="4">
    <source>
        <dbReference type="ARBA" id="ARBA00022452"/>
    </source>
</evidence>
<dbReference type="AlphaFoldDB" id="A0A7X1FVL7"/>
<dbReference type="InterPro" id="IPR039426">
    <property type="entry name" value="TonB-dep_rcpt-like"/>
</dbReference>
<comment type="caution">
    <text evidence="15">The sequence shown here is derived from an EMBL/GenBank/DDBJ whole genome shotgun (WGS) entry which is preliminary data.</text>
</comment>
<keyword evidence="16" id="KW-1185">Reference proteome</keyword>
<dbReference type="GO" id="GO:0038023">
    <property type="term" value="F:signaling receptor activity"/>
    <property type="evidence" value="ECO:0007669"/>
    <property type="project" value="InterPro"/>
</dbReference>
<feature type="domain" description="TonB-dependent receptor plug" evidence="14">
    <location>
        <begin position="53"/>
        <end position="156"/>
    </location>
</feature>
<keyword evidence="12" id="KW-0732">Signal</keyword>
<dbReference type="PROSITE" id="PS52016">
    <property type="entry name" value="TONB_DEPENDENT_REC_3"/>
    <property type="match status" value="1"/>
</dbReference>
<organism evidence="15 16">
    <name type="scientific">Novosphingobium piscinae</name>
    <dbReference type="NCBI Taxonomy" id="1507448"/>
    <lineage>
        <taxon>Bacteria</taxon>
        <taxon>Pseudomonadati</taxon>
        <taxon>Pseudomonadota</taxon>
        <taxon>Alphaproteobacteria</taxon>
        <taxon>Sphingomonadales</taxon>
        <taxon>Sphingomonadaceae</taxon>
        <taxon>Novosphingobium</taxon>
    </lineage>
</organism>
<evidence type="ECO:0000256" key="8">
    <source>
        <dbReference type="ARBA" id="ARBA00023170"/>
    </source>
</evidence>
<evidence type="ECO:0000256" key="6">
    <source>
        <dbReference type="ARBA" id="ARBA00023077"/>
    </source>
</evidence>
<feature type="signal peptide" evidence="12">
    <location>
        <begin position="1"/>
        <end position="24"/>
    </location>
</feature>
<evidence type="ECO:0000313" key="16">
    <source>
        <dbReference type="Proteomes" id="UP000551327"/>
    </source>
</evidence>
<dbReference type="GO" id="GO:0009279">
    <property type="term" value="C:cell outer membrane"/>
    <property type="evidence" value="ECO:0007669"/>
    <property type="project" value="UniProtKB-SubCell"/>
</dbReference>
<evidence type="ECO:0000256" key="9">
    <source>
        <dbReference type="ARBA" id="ARBA00023237"/>
    </source>
</evidence>
<dbReference type="EMBL" id="JACLAX010000001">
    <property type="protein sequence ID" value="MBC2667805.1"/>
    <property type="molecule type" value="Genomic_DNA"/>
</dbReference>
<dbReference type="InterPro" id="IPR000531">
    <property type="entry name" value="Beta-barrel_TonB"/>
</dbReference>
<comment type="subcellular location">
    <subcellularLocation>
        <location evidence="1 10">Cell outer membrane</location>
        <topology evidence="1 10">Multi-pass membrane protein</topology>
    </subcellularLocation>
</comment>
<dbReference type="InterPro" id="IPR036942">
    <property type="entry name" value="Beta-barrel_TonB_sf"/>
</dbReference>
<evidence type="ECO:0000256" key="7">
    <source>
        <dbReference type="ARBA" id="ARBA00023136"/>
    </source>
</evidence>
<dbReference type="RefSeq" id="WP_185677675.1">
    <property type="nucleotide sequence ID" value="NZ_JACLAX010000001.1"/>
</dbReference>
<dbReference type="Gene3D" id="2.170.130.10">
    <property type="entry name" value="TonB-dependent receptor, plug domain"/>
    <property type="match status" value="1"/>
</dbReference>
<keyword evidence="4 10" id="KW-1134">Transmembrane beta strand</keyword>
<dbReference type="PANTHER" id="PTHR32552:SF90">
    <property type="entry name" value="METAL-PSEUDOPALINE RECEPTOR CNTO"/>
    <property type="match status" value="1"/>
</dbReference>
<dbReference type="Pfam" id="PF07715">
    <property type="entry name" value="Plug"/>
    <property type="match status" value="1"/>
</dbReference>
<accession>A0A7X1FVL7</accession>
<dbReference type="NCBIfam" id="TIGR01783">
    <property type="entry name" value="TonB-siderophor"/>
    <property type="match status" value="1"/>
</dbReference>
<evidence type="ECO:0000256" key="5">
    <source>
        <dbReference type="ARBA" id="ARBA00022692"/>
    </source>
</evidence>
<dbReference type="Gene3D" id="2.40.170.20">
    <property type="entry name" value="TonB-dependent receptor, beta-barrel domain"/>
    <property type="match status" value="1"/>
</dbReference>
<evidence type="ECO:0000256" key="3">
    <source>
        <dbReference type="ARBA" id="ARBA00022448"/>
    </source>
</evidence>
<gene>
    <name evidence="15" type="ORF">H7F53_01430</name>
</gene>
<evidence type="ECO:0000256" key="2">
    <source>
        <dbReference type="ARBA" id="ARBA00009810"/>
    </source>
</evidence>
<name>A0A7X1FVL7_9SPHN</name>
<dbReference type="InterPro" id="IPR012910">
    <property type="entry name" value="Plug_dom"/>
</dbReference>
<keyword evidence="6 11" id="KW-0798">TonB box</keyword>
<dbReference type="Pfam" id="PF00593">
    <property type="entry name" value="TonB_dep_Rec_b-barrel"/>
    <property type="match status" value="1"/>
</dbReference>
<evidence type="ECO:0000256" key="1">
    <source>
        <dbReference type="ARBA" id="ARBA00004571"/>
    </source>
</evidence>
<evidence type="ECO:0000256" key="11">
    <source>
        <dbReference type="RuleBase" id="RU003357"/>
    </source>
</evidence>
<dbReference type="SUPFAM" id="SSF56935">
    <property type="entry name" value="Porins"/>
    <property type="match status" value="1"/>
</dbReference>
<evidence type="ECO:0000256" key="12">
    <source>
        <dbReference type="SAM" id="SignalP"/>
    </source>
</evidence>
<keyword evidence="7 10" id="KW-0472">Membrane</keyword>
<protein>
    <submittedName>
        <fullName evidence="15">TonB-dependent siderophore receptor</fullName>
    </submittedName>
</protein>
<feature type="chain" id="PRO_5031005375" evidence="12">
    <location>
        <begin position="25"/>
        <end position="714"/>
    </location>
</feature>
<dbReference type="CDD" id="cd01347">
    <property type="entry name" value="ligand_gated_channel"/>
    <property type="match status" value="1"/>
</dbReference>
<evidence type="ECO:0000313" key="15">
    <source>
        <dbReference type="EMBL" id="MBC2667805.1"/>
    </source>
</evidence>
<proteinExistence type="inferred from homology"/>
<evidence type="ECO:0000259" key="14">
    <source>
        <dbReference type="Pfam" id="PF07715"/>
    </source>
</evidence>